<dbReference type="AlphaFoldDB" id="A0A1F6BTJ4"/>
<gene>
    <name evidence="3" type="ORF">A3A21_01515</name>
</gene>
<evidence type="ECO:0000313" key="4">
    <source>
        <dbReference type="Proteomes" id="UP000176996"/>
    </source>
</evidence>
<reference evidence="3 4" key="1">
    <citation type="journal article" date="2016" name="Nat. Commun.">
        <title>Thousands of microbial genomes shed light on interconnected biogeochemical processes in an aquifer system.</title>
        <authorList>
            <person name="Anantharaman K."/>
            <person name="Brown C.T."/>
            <person name="Hug L.A."/>
            <person name="Sharon I."/>
            <person name="Castelle C.J."/>
            <person name="Probst A.J."/>
            <person name="Thomas B.C."/>
            <person name="Singh A."/>
            <person name="Wilkins M.J."/>
            <person name="Karaoz U."/>
            <person name="Brodie E.L."/>
            <person name="Williams K.H."/>
            <person name="Hubbard S.S."/>
            <person name="Banfield J.F."/>
        </authorList>
    </citation>
    <scope>NUCLEOTIDE SEQUENCE [LARGE SCALE GENOMIC DNA]</scope>
</reference>
<protein>
    <recommendedName>
        <fullName evidence="2">DUF8128 domain-containing protein</fullName>
    </recommendedName>
</protein>
<dbReference type="InterPro" id="IPR058441">
    <property type="entry name" value="DUF8128"/>
</dbReference>
<name>A0A1F6BTJ4_9BACT</name>
<accession>A0A1F6BTJ4</accession>
<keyword evidence="1" id="KW-0812">Transmembrane</keyword>
<feature type="transmembrane region" description="Helical" evidence="1">
    <location>
        <begin position="21"/>
        <end position="42"/>
    </location>
</feature>
<evidence type="ECO:0000256" key="1">
    <source>
        <dbReference type="SAM" id="Phobius"/>
    </source>
</evidence>
<feature type="domain" description="DUF8128" evidence="2">
    <location>
        <begin position="86"/>
        <end position="345"/>
    </location>
</feature>
<comment type="caution">
    <text evidence="3">The sequence shown here is derived from an EMBL/GenBank/DDBJ whole genome shotgun (WGS) entry which is preliminary data.</text>
</comment>
<dbReference type="STRING" id="1798471.A3A21_01515"/>
<evidence type="ECO:0000313" key="3">
    <source>
        <dbReference type="EMBL" id="OGG40072.1"/>
    </source>
</evidence>
<proteinExistence type="predicted"/>
<organism evidence="3 4">
    <name type="scientific">Candidatus Jorgensenbacteria bacterium RIFCSPLOWO2_01_FULL_45_25b</name>
    <dbReference type="NCBI Taxonomy" id="1798471"/>
    <lineage>
        <taxon>Bacteria</taxon>
        <taxon>Candidatus Joergenseniibacteriota</taxon>
    </lineage>
</organism>
<keyword evidence="1" id="KW-0472">Membrane</keyword>
<feature type="transmembrane region" description="Helical" evidence="1">
    <location>
        <begin position="54"/>
        <end position="73"/>
    </location>
</feature>
<dbReference type="EMBL" id="MFKK01000034">
    <property type="protein sequence ID" value="OGG40072.1"/>
    <property type="molecule type" value="Genomic_DNA"/>
</dbReference>
<dbReference type="Pfam" id="PF26449">
    <property type="entry name" value="DUF8128"/>
    <property type="match status" value="1"/>
</dbReference>
<evidence type="ECO:0000259" key="2">
    <source>
        <dbReference type="Pfam" id="PF26449"/>
    </source>
</evidence>
<sequence length="465" mass="54353">MLKKLIEIILDAGEELFKKEEVWIILFIAGFAGIFFFLPLGIENAFMKFIELTWWFWLFLFVIKNFLSIWLFWRREIFQADTKYIVYEIRIPRETEKGPQAMEQVLASLHSLRNTADDPKEIYWDGEVTRYMSLEIISFGGEVHFYFRGYEKAKTLLEAAFFAHYPEIELVKSEDYMKHLPQTTKEIYEAGNEMWGSDMILKKDPVYPIKTYQHFLDDPGEEKRVDPMGNFLEVFGKIKQNEIAGVQILICPASADWVEPAQKIIDKFKEDTAKRQIITPEGEAKTSISIRSPGETEKLTEMENNIGKVAFNTVIRFLYIAPQEGFYDSYARRGIRGAFNQYSDAGRNGFILNEPMSTRAKLWAFPYIFPKTRVQFRKQRLLMNYFTREMPKDTFWGKLLTSHFFNQNFMMKTSILNTEAIASLFHPPTILVMTAPHLRRVESRRAGAQSGLPIFGDEEDIAKYQ</sequence>
<dbReference type="Proteomes" id="UP000176996">
    <property type="component" value="Unassembled WGS sequence"/>
</dbReference>
<keyword evidence="1" id="KW-1133">Transmembrane helix</keyword>